<dbReference type="AlphaFoldDB" id="A0A191ZZQ3"/>
<evidence type="ECO:0000313" key="1">
    <source>
        <dbReference type="EMBL" id="ANJ73537.1"/>
    </source>
</evidence>
<accession>A0A191ZZQ3</accession>
<name>A0A191ZZQ3_9RALS</name>
<organism evidence="1 2">
    <name type="scientific">Ralstonia insidiosa</name>
    <dbReference type="NCBI Taxonomy" id="190721"/>
    <lineage>
        <taxon>Bacteria</taxon>
        <taxon>Pseudomonadati</taxon>
        <taxon>Pseudomonadota</taxon>
        <taxon>Betaproteobacteria</taxon>
        <taxon>Burkholderiales</taxon>
        <taxon>Burkholderiaceae</taxon>
        <taxon>Ralstonia</taxon>
    </lineage>
</organism>
<dbReference type="EMBL" id="CP016022">
    <property type="protein sequence ID" value="ANJ73537.1"/>
    <property type="molecule type" value="Genomic_DNA"/>
</dbReference>
<gene>
    <name evidence="1" type="ORF">A9Y76_14150</name>
</gene>
<sequence length="73" mass="7910">MDDKDLVQALGRMEGKLDMMLVNQQSQGQRMDSMDKRLRAVEVKAAQTGAIAGGFTAVLTALGVEFAKRKLGL</sequence>
<reference evidence="2" key="1">
    <citation type="submission" date="2016-06" db="EMBL/GenBank/DDBJ databases">
        <authorList>
            <person name="Xu Y."/>
            <person name="Nagy A."/>
            <person name="Yan X."/>
            <person name="Kim S.W."/>
            <person name="Haley B."/>
            <person name="Liu N.T."/>
            <person name="Nou X."/>
        </authorList>
    </citation>
    <scope>NUCLEOTIDE SEQUENCE [LARGE SCALE GENOMIC DNA]</scope>
    <source>
        <strain evidence="2">ATCC 49129</strain>
    </source>
</reference>
<evidence type="ECO:0000313" key="2">
    <source>
        <dbReference type="Proteomes" id="UP000078572"/>
    </source>
</evidence>
<protein>
    <submittedName>
        <fullName evidence="1">Uncharacterized protein</fullName>
    </submittedName>
</protein>
<dbReference type="Proteomes" id="UP000078572">
    <property type="component" value="Chromosome 1"/>
</dbReference>
<dbReference type="OrthoDB" id="8593817at2"/>
<dbReference type="RefSeq" id="WP_064804983.1">
    <property type="nucleotide sequence ID" value="NZ_CP016022.1"/>
</dbReference>
<keyword evidence="2" id="KW-1185">Reference proteome</keyword>
<proteinExistence type="predicted"/>
<dbReference type="GeneID" id="61527159"/>